<dbReference type="HAMAP" id="MF_00460">
    <property type="entry name" value="UPF0125_RnfH"/>
    <property type="match status" value="1"/>
</dbReference>
<keyword evidence="4" id="KW-1185">Reference proteome</keyword>
<dbReference type="PANTHER" id="PTHR37483:SF1">
    <property type="entry name" value="UPF0125 PROTEIN RATB"/>
    <property type="match status" value="1"/>
</dbReference>
<dbReference type="EMBL" id="JNCF01000063">
    <property type="protein sequence ID" value="KGP62477.1"/>
    <property type="molecule type" value="Genomic_DNA"/>
</dbReference>
<dbReference type="InterPro" id="IPR005346">
    <property type="entry name" value="RnfH"/>
</dbReference>
<dbReference type="Pfam" id="PF03658">
    <property type="entry name" value="Ub-RnfH"/>
    <property type="match status" value="1"/>
</dbReference>
<evidence type="ECO:0000256" key="1">
    <source>
        <dbReference type="ARBA" id="ARBA00010645"/>
    </source>
</evidence>
<dbReference type="AlphaFoldDB" id="A0A0A2SNZ8"/>
<dbReference type="SUPFAM" id="SSF54285">
    <property type="entry name" value="MoaD/ThiS"/>
    <property type="match status" value="1"/>
</dbReference>
<organism evidence="3 4">
    <name type="scientific">Legionella norrlandica</name>
    <dbReference type="NCBI Taxonomy" id="1498499"/>
    <lineage>
        <taxon>Bacteria</taxon>
        <taxon>Pseudomonadati</taxon>
        <taxon>Pseudomonadota</taxon>
        <taxon>Gammaproteobacteria</taxon>
        <taxon>Legionellales</taxon>
        <taxon>Legionellaceae</taxon>
        <taxon>Legionella</taxon>
    </lineage>
</organism>
<protein>
    <recommendedName>
        <fullName evidence="2">UPF0125 protein EP47_10375</fullName>
    </recommendedName>
</protein>
<reference evidence="3 4" key="1">
    <citation type="submission" date="2014-05" db="EMBL/GenBank/DDBJ databases">
        <authorList>
            <person name="Rizzardi K."/>
            <person name="Winiecka-Krusnell J."/>
            <person name="Ramliden M."/>
            <person name="Alm E."/>
            <person name="Andersson S."/>
            <person name="Byfors S."/>
        </authorList>
    </citation>
    <scope>NUCLEOTIDE SEQUENCE [LARGE SCALE GENOMIC DNA]</scope>
    <source>
        <strain evidence="3 4">LEGN</strain>
    </source>
</reference>
<comment type="caution">
    <text evidence="3">The sequence shown here is derived from an EMBL/GenBank/DDBJ whole genome shotgun (WGS) entry which is preliminary data.</text>
</comment>
<sequence length="94" mass="10935">MVKVELIYIAQSGSCLHCKMELRPGSTVEQALIESNIYSQYPETKELPFGIYGKQIPMDFVLKEGDRIEIYRPLTLDPKEKRRRLAQFKKSVRS</sequence>
<dbReference type="InterPro" id="IPR037021">
    <property type="entry name" value="RnfH_sf"/>
</dbReference>
<dbReference type="OrthoDB" id="9796575at2"/>
<proteinExistence type="inferred from homology"/>
<dbReference type="Gene3D" id="3.10.20.280">
    <property type="entry name" value="RnfH-like"/>
    <property type="match status" value="1"/>
</dbReference>
<gene>
    <name evidence="3" type="ORF">EP47_10375</name>
</gene>
<comment type="similarity">
    <text evidence="1 2">Belongs to the UPF0125 (RnfH) family.</text>
</comment>
<name>A0A0A2SNZ8_9GAMM</name>
<dbReference type="RefSeq" id="WP_035890944.1">
    <property type="nucleotide sequence ID" value="NZ_JNCF01000063.1"/>
</dbReference>
<evidence type="ECO:0000313" key="4">
    <source>
        <dbReference type="Proteomes" id="UP000054422"/>
    </source>
</evidence>
<accession>A0A0A2SNZ8</accession>
<evidence type="ECO:0000256" key="2">
    <source>
        <dbReference type="HAMAP-Rule" id="MF_00460"/>
    </source>
</evidence>
<dbReference type="Proteomes" id="UP000054422">
    <property type="component" value="Unassembled WGS sequence"/>
</dbReference>
<dbReference type="STRING" id="1498499.EP47_10375"/>
<dbReference type="InterPro" id="IPR016155">
    <property type="entry name" value="Mopterin_synth/thiamin_S_b"/>
</dbReference>
<evidence type="ECO:0000313" key="3">
    <source>
        <dbReference type="EMBL" id="KGP62477.1"/>
    </source>
</evidence>
<dbReference type="PANTHER" id="PTHR37483">
    <property type="entry name" value="UPF0125 PROTEIN RATB"/>
    <property type="match status" value="1"/>
</dbReference>